<protein>
    <recommendedName>
        <fullName evidence="2">C-type lectin domain-containing protein</fullName>
    </recommendedName>
</protein>
<evidence type="ECO:0000313" key="4">
    <source>
        <dbReference type="Proteomes" id="UP001177023"/>
    </source>
</evidence>
<comment type="caution">
    <text evidence="3">The sequence shown here is derived from an EMBL/GenBank/DDBJ whole genome shotgun (WGS) entry which is preliminary data.</text>
</comment>
<dbReference type="SMART" id="SM00034">
    <property type="entry name" value="CLECT"/>
    <property type="match status" value="2"/>
</dbReference>
<name>A0AA36CVQ0_9BILA</name>
<feature type="domain" description="C-type lectin" evidence="2">
    <location>
        <begin position="28"/>
        <end position="145"/>
    </location>
</feature>
<evidence type="ECO:0000313" key="3">
    <source>
        <dbReference type="EMBL" id="CAJ0575914.1"/>
    </source>
</evidence>
<dbReference type="InterPro" id="IPR001304">
    <property type="entry name" value="C-type_lectin-like"/>
</dbReference>
<dbReference type="SUPFAM" id="SSF56436">
    <property type="entry name" value="C-type lectin-like"/>
    <property type="match status" value="2"/>
</dbReference>
<evidence type="ECO:0000256" key="1">
    <source>
        <dbReference type="SAM" id="SignalP"/>
    </source>
</evidence>
<gene>
    <name evidence="3" type="ORF">MSPICULIGERA_LOCUS14215</name>
</gene>
<dbReference type="InterPro" id="IPR016187">
    <property type="entry name" value="CTDL_fold"/>
</dbReference>
<dbReference type="PROSITE" id="PS50041">
    <property type="entry name" value="C_TYPE_LECTIN_2"/>
    <property type="match status" value="2"/>
</dbReference>
<dbReference type="InterPro" id="IPR016186">
    <property type="entry name" value="C-type_lectin-like/link_sf"/>
</dbReference>
<feature type="non-terminal residue" evidence="3">
    <location>
        <position position="280"/>
    </location>
</feature>
<sequence length="280" mass="31156">MFGAFILTVLFAGVYAEDCEEGWTPYKVMNSCYKMVNGQAFWHAEAECAEQGAHLTSILNDEENQFIEDMISTKIPGNDAWVGAMVMTRNDTQHYWMDGSPVSQKVGKWAVEVLDKTMTRFCILKNGDGRFEQKSCTDLNKGICKRPMGQAAVKLEKPLCDQGWTGSKWTGSCYKVTPTSKSGEGQETCIEIAAAAGSHSTYLGAKRDGNGQFQWIDGSTWDYAFWTSYGRPDEFKTFNCLVASDTVEPNSHDSHRWAARDCDEVRATLCKKPGNPKPTA</sequence>
<dbReference type="EMBL" id="CATQJA010002641">
    <property type="protein sequence ID" value="CAJ0575914.1"/>
    <property type="molecule type" value="Genomic_DNA"/>
</dbReference>
<dbReference type="Pfam" id="PF00059">
    <property type="entry name" value="Lectin_C"/>
    <property type="match status" value="2"/>
</dbReference>
<evidence type="ECO:0000259" key="2">
    <source>
        <dbReference type="PROSITE" id="PS50041"/>
    </source>
</evidence>
<dbReference type="AlphaFoldDB" id="A0AA36CVQ0"/>
<feature type="signal peptide" evidence="1">
    <location>
        <begin position="1"/>
        <end position="16"/>
    </location>
</feature>
<organism evidence="3 4">
    <name type="scientific">Mesorhabditis spiculigera</name>
    <dbReference type="NCBI Taxonomy" id="96644"/>
    <lineage>
        <taxon>Eukaryota</taxon>
        <taxon>Metazoa</taxon>
        <taxon>Ecdysozoa</taxon>
        <taxon>Nematoda</taxon>
        <taxon>Chromadorea</taxon>
        <taxon>Rhabditida</taxon>
        <taxon>Rhabditina</taxon>
        <taxon>Rhabditomorpha</taxon>
        <taxon>Rhabditoidea</taxon>
        <taxon>Rhabditidae</taxon>
        <taxon>Mesorhabditinae</taxon>
        <taxon>Mesorhabditis</taxon>
    </lineage>
</organism>
<keyword evidence="4" id="KW-1185">Reference proteome</keyword>
<reference evidence="3" key="1">
    <citation type="submission" date="2023-06" db="EMBL/GenBank/DDBJ databases">
        <authorList>
            <person name="Delattre M."/>
        </authorList>
    </citation>
    <scope>NUCLEOTIDE SEQUENCE</scope>
    <source>
        <strain evidence="3">AF72</strain>
    </source>
</reference>
<proteinExistence type="predicted"/>
<feature type="chain" id="PRO_5041402043" description="C-type lectin domain-containing protein" evidence="1">
    <location>
        <begin position="17"/>
        <end position="280"/>
    </location>
</feature>
<dbReference type="Proteomes" id="UP001177023">
    <property type="component" value="Unassembled WGS sequence"/>
</dbReference>
<dbReference type="CDD" id="cd00037">
    <property type="entry name" value="CLECT"/>
    <property type="match status" value="2"/>
</dbReference>
<keyword evidence="1" id="KW-0732">Signal</keyword>
<dbReference type="InterPro" id="IPR050111">
    <property type="entry name" value="C-type_lectin/snaclec_domain"/>
</dbReference>
<feature type="domain" description="C-type lectin" evidence="2">
    <location>
        <begin position="202"/>
        <end position="271"/>
    </location>
</feature>
<accession>A0AA36CVQ0</accession>
<dbReference type="Gene3D" id="3.10.100.10">
    <property type="entry name" value="Mannose-Binding Protein A, subunit A"/>
    <property type="match status" value="2"/>
</dbReference>
<dbReference type="PANTHER" id="PTHR22803">
    <property type="entry name" value="MANNOSE, PHOSPHOLIPASE, LECTIN RECEPTOR RELATED"/>
    <property type="match status" value="1"/>
</dbReference>